<evidence type="ECO:0000313" key="2">
    <source>
        <dbReference type="EMBL" id="RFT66718.1"/>
    </source>
</evidence>
<dbReference type="Pfam" id="PF18801">
    <property type="entry name" value="RapH_N"/>
    <property type="match status" value="1"/>
</dbReference>
<sequence length="369" mass="43606">MSISIKNERITKLLNEWYLEMRSRNRENAYNLKKQVDETIHNLKIEKEKSIDDQELLLYYSLLNFRYKYLVDNMSISKDSFRDIESFEIPKNSLLGYYYHFFKAIHTSVIGDYKDAREHFDTAESLLTHVSDELEKAEFHYKLGSFYYDTYQGLLSIKQVTIAKEIYLKHSGCETNITFCENMLGLACTHLKEWELAEEHFTTAMDQFQKMNVENYILMVRHNLGLLYAGQNLSQLAIRYLQEVNKKPGNYRALLIEAKEHFKIKEHDIAAELIRKGLEISKDLKLGEYIHRFMILDGMNKNLSTPEFETLVLAGKEYFEKEDLYTYIHESLEVLAVKYYKEGHHLQASEYFYLSKQARDNAQEMGALK</sequence>
<proteinExistence type="predicted"/>
<dbReference type="RefSeq" id="WP_042983550.1">
    <property type="nucleotide sequence ID" value="NZ_JMQC01000008.1"/>
</dbReference>
<evidence type="ECO:0000313" key="4">
    <source>
        <dbReference type="Proteomes" id="UP000264294"/>
    </source>
</evidence>
<name>A0A090YX64_9BACI</name>
<dbReference type="EMBL" id="QVOD01000012">
    <property type="protein sequence ID" value="RFT66718.1"/>
    <property type="molecule type" value="Genomic_DNA"/>
</dbReference>
<dbReference type="EMBL" id="JMQC01000008">
    <property type="protein sequence ID" value="KFN02673.1"/>
    <property type="molecule type" value="Genomic_DNA"/>
</dbReference>
<reference evidence="1 3" key="1">
    <citation type="submission" date="2014-04" db="EMBL/GenBank/DDBJ databases">
        <authorList>
            <person name="Bishop-Lilly K.A."/>
            <person name="Broomall S.M."/>
            <person name="Chain P.S."/>
            <person name="Chertkov O."/>
            <person name="Coyne S.R."/>
            <person name="Daligault H.E."/>
            <person name="Davenport K.W."/>
            <person name="Erkkila T."/>
            <person name="Frey K.G."/>
            <person name="Gibbons H.S."/>
            <person name="Gu W."/>
            <person name="Jaissle J."/>
            <person name="Johnson S.L."/>
            <person name="Koroleva G.I."/>
            <person name="Ladner J.T."/>
            <person name="Lo C.-C."/>
            <person name="Minogue T.D."/>
            <person name="Munk C."/>
            <person name="Palacios G.F."/>
            <person name="Redden C.L."/>
            <person name="Rosenzweig C.N."/>
            <person name="Scholz M.B."/>
            <person name="Teshima H."/>
            <person name="Xu Y."/>
        </authorList>
    </citation>
    <scope>NUCLEOTIDE SEQUENCE [LARGE SCALE GENOMIC DNA]</scope>
    <source>
        <strain evidence="1 3">BHP</strain>
    </source>
</reference>
<dbReference type="SUPFAM" id="SSF48452">
    <property type="entry name" value="TPR-like"/>
    <property type="match status" value="1"/>
</dbReference>
<dbReference type="PATRIC" id="fig|1405.8.peg.4841"/>
<evidence type="ECO:0000313" key="1">
    <source>
        <dbReference type="EMBL" id="KFN02673.1"/>
    </source>
</evidence>
<dbReference type="Proteomes" id="UP000029389">
    <property type="component" value="Unassembled WGS sequence"/>
</dbReference>
<dbReference type="Pfam" id="PF13424">
    <property type="entry name" value="TPR_12"/>
    <property type="match status" value="1"/>
</dbReference>
<protein>
    <submittedName>
        <fullName evidence="1">Tetratricopeptide repeat family protein</fullName>
    </submittedName>
    <submittedName>
        <fullName evidence="2">Tetratricopeptide repeat protein</fullName>
    </submittedName>
</protein>
<evidence type="ECO:0000313" key="3">
    <source>
        <dbReference type="Proteomes" id="UP000029389"/>
    </source>
</evidence>
<dbReference type="AlphaFoldDB" id="A0A090YX64"/>
<dbReference type="Proteomes" id="UP000264294">
    <property type="component" value="Unassembled WGS sequence"/>
</dbReference>
<dbReference type="Gene3D" id="1.25.40.10">
    <property type="entry name" value="Tetratricopeptide repeat domain"/>
    <property type="match status" value="1"/>
</dbReference>
<accession>A0A090YX64</accession>
<gene>
    <name evidence="2" type="ORF">D0U04_12475</name>
    <name evidence="1" type="ORF">DJ93_4706</name>
</gene>
<organism evidence="1 3">
    <name type="scientific">Bacillus clarus</name>
    <dbReference type="NCBI Taxonomy" id="2338372"/>
    <lineage>
        <taxon>Bacteria</taxon>
        <taxon>Bacillati</taxon>
        <taxon>Bacillota</taxon>
        <taxon>Bacilli</taxon>
        <taxon>Bacillales</taxon>
        <taxon>Bacillaceae</taxon>
        <taxon>Bacillus</taxon>
        <taxon>Bacillus cereus group</taxon>
    </lineage>
</organism>
<comment type="caution">
    <text evidence="1">The sequence shown here is derived from an EMBL/GenBank/DDBJ whole genome shotgun (WGS) entry which is preliminary data.</text>
</comment>
<dbReference type="InterPro" id="IPR011990">
    <property type="entry name" value="TPR-like_helical_dom_sf"/>
</dbReference>
<reference evidence="2 4" key="2">
    <citation type="submission" date="2018-08" db="EMBL/GenBank/DDBJ databases">
        <title>Bacillus clarus sp. nov. strain PS00077A.</title>
        <authorList>
            <person name="Mendez Acevedo M."/>
            <person name="Carroll L."/>
            <person name="Mukherjee M."/>
            <person name="Wiedmann M."/>
            <person name="Kovac J."/>
        </authorList>
    </citation>
    <scope>NUCLEOTIDE SEQUENCE [LARGE SCALE GENOMIC DNA]</scope>
    <source>
        <strain evidence="2 4">PS00077A</strain>
    </source>
</reference>
<keyword evidence="4" id="KW-1185">Reference proteome</keyword>